<dbReference type="AlphaFoldDB" id="A0A2I2K932"/>
<organism evidence="1">
    <name type="scientific">feces metagenome</name>
    <dbReference type="NCBI Taxonomy" id="1861841"/>
    <lineage>
        <taxon>unclassified sequences</taxon>
        <taxon>metagenomes</taxon>
        <taxon>organismal metagenomes</taxon>
    </lineage>
</organism>
<evidence type="ECO:0000313" key="1">
    <source>
        <dbReference type="EMBL" id="SJX74188.1"/>
    </source>
</evidence>
<protein>
    <submittedName>
        <fullName evidence="1">Uncharacterized protein</fullName>
    </submittedName>
</protein>
<reference evidence="1" key="2">
    <citation type="submission" date="2017-12" db="EMBL/GenBank/DDBJ databases">
        <title>Two new gene clusters involved in the degradation of lignocelluloses from the fecal microbiota of Tunisian dromedary.</title>
        <authorList>
            <person name="Rihab A."/>
            <person name="Elisabeth L."/>
            <person name="Gabrielle P.-V."/>
            <person name="Sahar T."/>
            <person name="Monia M."/>
            <person name="Fatma E."/>
            <person name="Samir B."/>
        </authorList>
    </citation>
    <scope>NUCLEOTIDE SEQUENCE</scope>
</reference>
<name>A0A2I2K932_9ZZZZ</name>
<sequence>MEAIINGMICPLYNSEIINEYADVLTRPKFRIPSHSVGEIINLIEKLGIESDRVHTDEIIKDLDDVVFYEVTLSK</sequence>
<accession>A0A2I2K932</accession>
<reference evidence="1" key="1">
    <citation type="submission" date="2017-02" db="EMBL/GenBank/DDBJ databases">
        <authorList>
            <person name="Peterson S.W."/>
        </authorList>
    </citation>
    <scope>NUCLEOTIDE SEQUENCE</scope>
</reference>
<dbReference type="EMBL" id="LT796702">
    <property type="protein sequence ID" value="SJX74188.1"/>
    <property type="molecule type" value="Genomic_DNA"/>
</dbReference>
<proteinExistence type="predicted"/>